<gene>
    <name evidence="1" type="ORF">KFL_008090020</name>
</gene>
<evidence type="ECO:0000313" key="2">
    <source>
        <dbReference type="Proteomes" id="UP000054558"/>
    </source>
</evidence>
<reference evidence="1 2" key="1">
    <citation type="journal article" date="2014" name="Nat. Commun.">
        <title>Klebsormidium flaccidum genome reveals primary factors for plant terrestrial adaptation.</title>
        <authorList>
            <person name="Hori K."/>
            <person name="Maruyama F."/>
            <person name="Fujisawa T."/>
            <person name="Togashi T."/>
            <person name="Yamamoto N."/>
            <person name="Seo M."/>
            <person name="Sato S."/>
            <person name="Yamada T."/>
            <person name="Mori H."/>
            <person name="Tajima N."/>
            <person name="Moriyama T."/>
            <person name="Ikeuchi M."/>
            <person name="Watanabe M."/>
            <person name="Wada H."/>
            <person name="Kobayashi K."/>
            <person name="Saito M."/>
            <person name="Masuda T."/>
            <person name="Sasaki-Sekimoto Y."/>
            <person name="Mashiguchi K."/>
            <person name="Awai K."/>
            <person name="Shimojima M."/>
            <person name="Masuda S."/>
            <person name="Iwai M."/>
            <person name="Nobusawa T."/>
            <person name="Narise T."/>
            <person name="Kondo S."/>
            <person name="Saito H."/>
            <person name="Sato R."/>
            <person name="Murakawa M."/>
            <person name="Ihara Y."/>
            <person name="Oshima-Yamada Y."/>
            <person name="Ohtaka K."/>
            <person name="Satoh M."/>
            <person name="Sonobe K."/>
            <person name="Ishii M."/>
            <person name="Ohtani R."/>
            <person name="Kanamori-Sato M."/>
            <person name="Honoki R."/>
            <person name="Miyazaki D."/>
            <person name="Mochizuki H."/>
            <person name="Umetsu J."/>
            <person name="Higashi K."/>
            <person name="Shibata D."/>
            <person name="Kamiya Y."/>
            <person name="Sato N."/>
            <person name="Nakamura Y."/>
            <person name="Tabata S."/>
            <person name="Ida S."/>
            <person name="Kurokawa K."/>
            <person name="Ohta H."/>
        </authorList>
    </citation>
    <scope>NUCLEOTIDE SEQUENCE [LARGE SCALE GENOMIC DNA]</scope>
    <source>
        <strain evidence="1 2">NIES-2285</strain>
    </source>
</reference>
<evidence type="ECO:0000313" key="1">
    <source>
        <dbReference type="EMBL" id="GAQ91571.1"/>
    </source>
</evidence>
<accession>A0A1Y1IQP9</accession>
<dbReference type="EMBL" id="DF237758">
    <property type="protein sequence ID" value="GAQ91571.1"/>
    <property type="molecule type" value="Genomic_DNA"/>
</dbReference>
<organism evidence="1 2">
    <name type="scientific">Klebsormidium nitens</name>
    <name type="common">Green alga</name>
    <name type="synonym">Ulothrix nitens</name>
    <dbReference type="NCBI Taxonomy" id="105231"/>
    <lineage>
        <taxon>Eukaryota</taxon>
        <taxon>Viridiplantae</taxon>
        <taxon>Streptophyta</taxon>
        <taxon>Klebsormidiophyceae</taxon>
        <taxon>Klebsormidiales</taxon>
        <taxon>Klebsormidiaceae</taxon>
        <taxon>Klebsormidium</taxon>
    </lineage>
</organism>
<dbReference type="Proteomes" id="UP000054558">
    <property type="component" value="Unassembled WGS sequence"/>
</dbReference>
<keyword evidence="2" id="KW-1185">Reference proteome</keyword>
<sequence>MAMLLRVNRNQGFREAESAAAVLWEFVDPDSSDGRPEASLKMVEDPASRARMKRNLKRWKERPLFPGSPIDAHKELRRLRGYDDWDKGGI</sequence>
<dbReference type="AlphaFoldDB" id="A0A1Y1IQP9"/>
<protein>
    <submittedName>
        <fullName evidence="1">Uncharacterized protein</fullName>
    </submittedName>
</protein>
<name>A0A1Y1IQP9_KLENI</name>
<proteinExistence type="predicted"/>